<dbReference type="RefSeq" id="WP_259786744.1">
    <property type="nucleotide sequence ID" value="NZ_CP080774.1"/>
</dbReference>
<protein>
    <submittedName>
        <fullName evidence="1">Uncharacterized protein</fullName>
    </submittedName>
</protein>
<dbReference type="EMBL" id="CP080776">
    <property type="protein sequence ID" value="UWP96572.1"/>
    <property type="molecule type" value="Genomic_DNA"/>
</dbReference>
<organism evidence="1 2">
    <name type="scientific">Aliiroseovarius crassostreae</name>
    <dbReference type="NCBI Taxonomy" id="154981"/>
    <lineage>
        <taxon>Bacteria</taxon>
        <taxon>Pseudomonadati</taxon>
        <taxon>Pseudomonadota</taxon>
        <taxon>Alphaproteobacteria</taxon>
        <taxon>Rhodobacterales</taxon>
        <taxon>Paracoccaceae</taxon>
        <taxon>Aliiroseovarius</taxon>
    </lineage>
</organism>
<name>A0A9Q9LYG6_9RHOB</name>
<dbReference type="AlphaFoldDB" id="A0A9Q9LYG6"/>
<sequence length="77" mass="8297">MNSGFFCMCNRGALRPSLAYALPVPDNFHQTPFGHTKRELAVFSERLFDGISGVLSSIYVIFAAKPGTAADVSKGTN</sequence>
<evidence type="ECO:0000313" key="1">
    <source>
        <dbReference type="EMBL" id="UWP96572.1"/>
    </source>
</evidence>
<dbReference type="Proteomes" id="UP001057991">
    <property type="component" value="Chromosome"/>
</dbReference>
<accession>A0A9Q9LYG6</accession>
<gene>
    <name evidence="1" type="ORF">K3X48_06255</name>
</gene>
<evidence type="ECO:0000313" key="2">
    <source>
        <dbReference type="Proteomes" id="UP001057991"/>
    </source>
</evidence>
<proteinExistence type="predicted"/>
<reference evidence="1" key="1">
    <citation type="submission" date="2021-08" db="EMBL/GenBank/DDBJ databases">
        <authorList>
            <person name="Nwanade C."/>
            <person name="Wang M."/>
            <person name="Masoudi A."/>
            <person name="Yu Z."/>
            <person name="Liu J."/>
        </authorList>
    </citation>
    <scope>NUCLEOTIDE SEQUENCE</scope>
    <source>
        <strain evidence="1">S056</strain>
    </source>
</reference>